<dbReference type="FunFam" id="1.20.58.1040:FF:000001">
    <property type="entry name" value="Glucan endo-1,3-beta-glucosidase 4"/>
    <property type="match status" value="1"/>
</dbReference>
<evidence type="ECO:0000256" key="1">
    <source>
        <dbReference type="ARBA" id="ARBA00004609"/>
    </source>
</evidence>
<feature type="domain" description="X8" evidence="9">
    <location>
        <begin position="34"/>
        <end position="119"/>
    </location>
</feature>
<comment type="subcellular location">
    <subcellularLocation>
        <location evidence="1">Cell membrane</location>
        <topology evidence="1">Lipid-anchor</topology>
        <topology evidence="1">GPI-anchor</topology>
    </subcellularLocation>
</comment>
<dbReference type="Pfam" id="PF07983">
    <property type="entry name" value="X8"/>
    <property type="match status" value="1"/>
</dbReference>
<keyword evidence="4" id="KW-0732">Signal</keyword>
<feature type="non-terminal residue" evidence="10">
    <location>
        <position position="1"/>
    </location>
</feature>
<reference evidence="10 11" key="1">
    <citation type="journal article" date="2016" name="DNA Res.">
        <title>The draft genome of MD-2 pineapple using hybrid error correction of long reads.</title>
        <authorList>
            <person name="Redwan R.M."/>
            <person name="Saidin A."/>
            <person name="Kumar S.V."/>
        </authorList>
    </citation>
    <scope>NUCLEOTIDE SEQUENCE [LARGE SCALE GENOMIC DNA]</scope>
    <source>
        <strain evidence="11">cv. MD2</strain>
        <tissue evidence="10">Leaf</tissue>
    </source>
</reference>
<keyword evidence="3" id="KW-0449">Lipoprotein</keyword>
<dbReference type="GO" id="GO:0009506">
    <property type="term" value="C:plasmodesma"/>
    <property type="evidence" value="ECO:0007669"/>
    <property type="project" value="UniProtKB-ARBA"/>
</dbReference>
<evidence type="ECO:0000259" key="9">
    <source>
        <dbReference type="SMART" id="SM00768"/>
    </source>
</evidence>
<evidence type="ECO:0000256" key="5">
    <source>
        <dbReference type="ARBA" id="ARBA00023136"/>
    </source>
</evidence>
<evidence type="ECO:0000256" key="2">
    <source>
        <dbReference type="ARBA" id="ARBA00022475"/>
    </source>
</evidence>
<keyword evidence="2" id="KW-1003">Cell membrane</keyword>
<evidence type="ECO:0000256" key="3">
    <source>
        <dbReference type="ARBA" id="ARBA00022622"/>
    </source>
</evidence>
<evidence type="ECO:0000256" key="7">
    <source>
        <dbReference type="ARBA" id="ARBA00023180"/>
    </source>
</evidence>
<dbReference type="SMART" id="SM00768">
    <property type="entry name" value="X8"/>
    <property type="match status" value="1"/>
</dbReference>
<name>A0A199VGM0_ANACO</name>
<accession>A0A199VGM0</accession>
<keyword evidence="7" id="KW-0325">Glycoprotein</keyword>
<evidence type="ECO:0000313" key="10">
    <source>
        <dbReference type="EMBL" id="OAY76267.1"/>
    </source>
</evidence>
<dbReference type="PANTHER" id="PTHR31044:SF36">
    <property type="entry name" value="CARBOHYDRATE-BINDING X8 DOMAIN SUPERFAMILY PROTEIN"/>
    <property type="match status" value="1"/>
</dbReference>
<dbReference type="GO" id="GO:0005886">
    <property type="term" value="C:plasma membrane"/>
    <property type="evidence" value="ECO:0007669"/>
    <property type="project" value="UniProtKB-SubCell"/>
</dbReference>
<comment type="caution">
    <text evidence="10">The sequence shown here is derived from an EMBL/GenBank/DDBJ whole genome shotgun (WGS) entry which is preliminary data.</text>
</comment>
<keyword evidence="6" id="KW-1015">Disulfide bond</keyword>
<keyword evidence="5" id="KW-0472">Membrane</keyword>
<organism evidence="10 11">
    <name type="scientific">Ananas comosus</name>
    <name type="common">Pineapple</name>
    <name type="synonym">Ananas ananas</name>
    <dbReference type="NCBI Taxonomy" id="4615"/>
    <lineage>
        <taxon>Eukaryota</taxon>
        <taxon>Viridiplantae</taxon>
        <taxon>Streptophyta</taxon>
        <taxon>Embryophyta</taxon>
        <taxon>Tracheophyta</taxon>
        <taxon>Spermatophyta</taxon>
        <taxon>Magnoliopsida</taxon>
        <taxon>Liliopsida</taxon>
        <taxon>Poales</taxon>
        <taxon>Bromeliaceae</taxon>
        <taxon>Bromelioideae</taxon>
        <taxon>Ananas</taxon>
    </lineage>
</organism>
<proteinExistence type="predicted"/>
<gene>
    <name evidence="10" type="ORF">ACMD2_21023</name>
</gene>
<evidence type="ECO:0000256" key="6">
    <source>
        <dbReference type="ARBA" id="ARBA00023157"/>
    </source>
</evidence>
<dbReference type="Gene3D" id="1.20.58.1040">
    <property type="match status" value="1"/>
</dbReference>
<keyword evidence="3" id="KW-0336">GPI-anchor</keyword>
<dbReference type="InterPro" id="IPR012946">
    <property type="entry name" value="X8"/>
</dbReference>
<sequence length="123" mass="12895">YAVGAARHQKAESMTPIPTFSPPEGNTTFVEGTTWCVARPGVSQADLQNALDWACGPGATDCSQVQPGGPCFQPDTLLSHASFAFNSYYQQNGNSDIACNFGGTAAITSKDPSYGSCSYLTSE</sequence>
<evidence type="ECO:0000256" key="4">
    <source>
        <dbReference type="ARBA" id="ARBA00022729"/>
    </source>
</evidence>
<dbReference type="AlphaFoldDB" id="A0A199VGM0"/>
<dbReference type="PANTHER" id="PTHR31044">
    <property type="entry name" value="BETA-1,3 GLUCANASE"/>
    <property type="match status" value="1"/>
</dbReference>
<dbReference type="EMBL" id="LSRQ01001871">
    <property type="protein sequence ID" value="OAY76267.1"/>
    <property type="molecule type" value="Genomic_DNA"/>
</dbReference>
<evidence type="ECO:0000256" key="8">
    <source>
        <dbReference type="SAM" id="MobiDB-lite"/>
    </source>
</evidence>
<dbReference type="STRING" id="4615.A0A199VGM0"/>
<feature type="region of interest" description="Disordered" evidence="8">
    <location>
        <begin position="1"/>
        <end position="24"/>
    </location>
</feature>
<dbReference type="Proteomes" id="UP000092600">
    <property type="component" value="Unassembled WGS sequence"/>
</dbReference>
<protein>
    <submittedName>
        <fullName evidence="10">Glucan endo-1,3-beta-glucosidase 13</fullName>
    </submittedName>
</protein>
<dbReference type="GO" id="GO:0098552">
    <property type="term" value="C:side of membrane"/>
    <property type="evidence" value="ECO:0007669"/>
    <property type="project" value="UniProtKB-KW"/>
</dbReference>
<evidence type="ECO:0000313" key="11">
    <source>
        <dbReference type="Proteomes" id="UP000092600"/>
    </source>
</evidence>
<dbReference type="InterPro" id="IPR044788">
    <property type="entry name" value="X8_dom_prot"/>
</dbReference>